<evidence type="ECO:0000313" key="2">
    <source>
        <dbReference type="EMBL" id="MCI4673669.1"/>
    </source>
</evidence>
<evidence type="ECO:0008006" key="4">
    <source>
        <dbReference type="Google" id="ProtNLM"/>
    </source>
</evidence>
<accession>A0ABS9YS68</accession>
<dbReference type="RefSeq" id="WP_243070186.1">
    <property type="nucleotide sequence ID" value="NZ_JAIVFL010000001.1"/>
</dbReference>
<evidence type="ECO:0000313" key="3">
    <source>
        <dbReference type="Proteomes" id="UP001139068"/>
    </source>
</evidence>
<name>A0ABS9YS68_9MYCO</name>
<comment type="caution">
    <text evidence="2">The sequence shown here is derived from an EMBL/GenBank/DDBJ whole genome shotgun (WGS) entry which is preliminary data.</text>
</comment>
<evidence type="ECO:0000256" key="1">
    <source>
        <dbReference type="SAM" id="SignalP"/>
    </source>
</evidence>
<gene>
    <name evidence="2" type="ORF">K9U37_01310</name>
</gene>
<dbReference type="Proteomes" id="UP001139068">
    <property type="component" value="Unassembled WGS sequence"/>
</dbReference>
<dbReference type="EMBL" id="JAIVFL010000001">
    <property type="protein sequence ID" value="MCI4673669.1"/>
    <property type="molecule type" value="Genomic_DNA"/>
</dbReference>
<dbReference type="PROSITE" id="PS51257">
    <property type="entry name" value="PROKAR_LIPOPROTEIN"/>
    <property type="match status" value="1"/>
</dbReference>
<feature type="chain" id="PRO_5046939080" description="Lipoprotein" evidence="1">
    <location>
        <begin position="24"/>
        <end position="111"/>
    </location>
</feature>
<sequence>MAIRRVGTAVLIAAVVVTGAGCATPIPGTPVAAPGQAGKPLPPADLASTTCRQYLAMDEATRGEVIKAIGEKGNTLIAMNPEIWVGVAGALCTFVDPSAPVRDILVGQGLR</sequence>
<proteinExistence type="predicted"/>
<keyword evidence="3" id="KW-1185">Reference proteome</keyword>
<feature type="signal peptide" evidence="1">
    <location>
        <begin position="1"/>
        <end position="23"/>
    </location>
</feature>
<keyword evidence="1" id="KW-0732">Signal</keyword>
<reference evidence="2" key="1">
    <citation type="journal article" date="2022" name="ISME J.">
        <title>Identification of active gaseous-alkane degraders at natural gas seeps.</title>
        <authorList>
            <person name="Farhan Ul Haque M."/>
            <person name="Hernandez M."/>
            <person name="Crombie A.T."/>
            <person name="Murrell J.C."/>
        </authorList>
    </citation>
    <scope>NUCLEOTIDE SEQUENCE</scope>
    <source>
        <strain evidence="2">ANDR5</strain>
    </source>
</reference>
<organism evidence="2 3">
    <name type="scientific">Candidatus Mycolicibacterium alkanivorans</name>
    <dbReference type="NCBI Taxonomy" id="2954114"/>
    <lineage>
        <taxon>Bacteria</taxon>
        <taxon>Bacillati</taxon>
        <taxon>Actinomycetota</taxon>
        <taxon>Actinomycetes</taxon>
        <taxon>Mycobacteriales</taxon>
        <taxon>Mycobacteriaceae</taxon>
        <taxon>Mycolicibacterium</taxon>
    </lineage>
</organism>
<protein>
    <recommendedName>
        <fullName evidence="4">Lipoprotein</fullName>
    </recommendedName>
</protein>